<reference evidence="3 4" key="1">
    <citation type="submission" date="2018-06" db="EMBL/GenBank/DDBJ databases">
        <authorList>
            <consortium name="Pathogen Informatics"/>
            <person name="Doyle S."/>
        </authorList>
    </citation>
    <scope>NUCLEOTIDE SEQUENCE [LARGE SCALE GENOMIC DNA]</scope>
    <source>
        <strain evidence="3 4">NCTC11544</strain>
    </source>
</reference>
<proteinExistence type="predicted"/>
<dbReference type="Proteomes" id="UP000255529">
    <property type="component" value="Unassembled WGS sequence"/>
</dbReference>
<feature type="compositionally biased region" description="Basic and acidic residues" evidence="1">
    <location>
        <begin position="32"/>
        <end position="43"/>
    </location>
</feature>
<evidence type="ECO:0000256" key="1">
    <source>
        <dbReference type="SAM" id="MobiDB-lite"/>
    </source>
</evidence>
<protein>
    <recommendedName>
        <fullName evidence="5">Lipoprotein</fullName>
    </recommendedName>
</protein>
<evidence type="ECO:0000256" key="2">
    <source>
        <dbReference type="SAM" id="SignalP"/>
    </source>
</evidence>
<evidence type="ECO:0000313" key="3">
    <source>
        <dbReference type="EMBL" id="SUI42910.1"/>
    </source>
</evidence>
<accession>A0A379YBM6</accession>
<evidence type="ECO:0008006" key="5">
    <source>
        <dbReference type="Google" id="ProtNLM"/>
    </source>
</evidence>
<sequence>MNLRQWIPALLIMLSGCSHIQPGLSSSGAGWEKPKPATREQRQRISAGESASAVLNESGPSIGGTIDWSKLWDR</sequence>
<dbReference type="RefSeq" id="WP_115182615.1">
    <property type="nucleotide sequence ID" value="NZ_CAMKRT010000001.1"/>
</dbReference>
<organism evidence="3 4">
    <name type="scientific">Serratia quinivorans</name>
    <dbReference type="NCBI Taxonomy" id="137545"/>
    <lineage>
        <taxon>Bacteria</taxon>
        <taxon>Pseudomonadati</taxon>
        <taxon>Pseudomonadota</taxon>
        <taxon>Gammaproteobacteria</taxon>
        <taxon>Enterobacterales</taxon>
        <taxon>Yersiniaceae</taxon>
        <taxon>Serratia</taxon>
    </lineage>
</organism>
<dbReference type="EMBL" id="UGYN01000002">
    <property type="protein sequence ID" value="SUI42910.1"/>
    <property type="molecule type" value="Genomic_DNA"/>
</dbReference>
<feature type="region of interest" description="Disordered" evidence="1">
    <location>
        <begin position="25"/>
        <end position="74"/>
    </location>
</feature>
<name>A0A379YBM6_9GAMM</name>
<gene>
    <name evidence="3" type="ORF">NCTC11544_00039</name>
</gene>
<evidence type="ECO:0000313" key="4">
    <source>
        <dbReference type="Proteomes" id="UP000255529"/>
    </source>
</evidence>
<feature type="signal peptide" evidence="2">
    <location>
        <begin position="1"/>
        <end position="20"/>
    </location>
</feature>
<feature type="chain" id="PRO_5017087132" description="Lipoprotein" evidence="2">
    <location>
        <begin position="21"/>
        <end position="74"/>
    </location>
</feature>
<dbReference type="PROSITE" id="PS51257">
    <property type="entry name" value="PROKAR_LIPOPROTEIN"/>
    <property type="match status" value="1"/>
</dbReference>
<keyword evidence="2" id="KW-0732">Signal</keyword>
<dbReference type="AlphaFoldDB" id="A0A379YBM6"/>